<dbReference type="PROSITE" id="PS01120">
    <property type="entry name" value="UREASE_1"/>
    <property type="match status" value="1"/>
</dbReference>
<dbReference type="InterPro" id="IPR032466">
    <property type="entry name" value="Metal_Hydrolase"/>
</dbReference>
<sequence length="850" mass="91639">MHINQREQEKLLLHQAGFLAQKRLARGVKLNKTEAIALISSQLQERIRDGKHSVAQLMQHGKTLLGRRHVLPSVPTLLHEIQVEGTFLDGVFLVTVHDPICTESGNLEAALYGSFLPIPPESEFPIEQESEYDQTLPPVPYTDISEKTPGIIIPKKDAPKIVINKGRERIKLRVTNTGDRPIQVGSHYHFIETNSKLDFDRAKAYGKRLDIASGTAVRFEPETARTVTLVSISGAKIISGGNGLASGVVDLDRIDSIITGLVQKGFAHTPEPGTLEVKDTEIGRETYISMFGPTTGDRIRLGDTALWIEVEHDETVYGDEVKFGGGKSIREGMGQATNRSSSEALDLVITNALIVDWSGIYKADIGIKNGLIVGLGKAGNPDIMSNVHPSLIIGSSTEVIAGEKLIITAGAIDAHVHYICPQQVPEALAAGTTSMIGGGTGPSAGTNATTCTSSPFYMRHMLAATDGLPMNFAFTGKGNDSGPRALEDVIKAGAAGLKLHEDWGSTPETIRNCLDVGNKFDVQVNIHTDTLNESGFVETTIEAFGGRTIHTYHSEGAGGGHAPDIIVVCGQKNVLPSSTNPTRPYTNNTMDEHLDMLMVCHHLDKSIPEDLAFAESRIRAETVAAEDVLHDSGAISIISSDSQAMGRVGEVVSRTWRTASKMKEFRGPLVSLGDGDGRDNGRVKRYIAKYTINPAITHGISHLVGHVAVGTLADLVLWKPENFGSKPEMVLKSGVIVYSQMGDANASIPSVQPFYSKPMWGAHPASAALNSVAFVSEISISSGVIASYNLAKRFEAVRNCRNIGKKDMKWNDATPKMSVDPESYEVRADGELADIGPATRLPLGRVYNLF</sequence>
<keyword evidence="3 6" id="KW-0533">Nickel</keyword>
<dbReference type="SUPFAM" id="SSF51556">
    <property type="entry name" value="Metallo-dependent hydrolases"/>
    <property type="match status" value="1"/>
</dbReference>
<dbReference type="PRINTS" id="PR01752">
    <property type="entry name" value="UREASE"/>
</dbReference>
<evidence type="ECO:0000256" key="2">
    <source>
        <dbReference type="ARBA" id="ARBA00012934"/>
    </source>
</evidence>
<evidence type="ECO:0000256" key="4">
    <source>
        <dbReference type="ARBA" id="ARBA00022723"/>
    </source>
</evidence>
<dbReference type="InterPro" id="IPR002019">
    <property type="entry name" value="Urease_beta-like"/>
</dbReference>
<dbReference type="PROSITE" id="PS51368">
    <property type="entry name" value="UREASE_3"/>
    <property type="match status" value="1"/>
</dbReference>
<dbReference type="InterPro" id="IPR006680">
    <property type="entry name" value="Amidohydro-rel"/>
</dbReference>
<dbReference type="Gene3D" id="3.20.20.140">
    <property type="entry name" value="Metal-dependent hydrolases"/>
    <property type="match status" value="1"/>
</dbReference>
<reference evidence="9 10" key="1">
    <citation type="submission" date="2024-01" db="EMBL/GenBank/DDBJ databases">
        <title>A draft genome for the cacao thread blight pathogen Marasmiellus scandens.</title>
        <authorList>
            <person name="Baruah I.K."/>
            <person name="Leung J."/>
            <person name="Bukari Y."/>
            <person name="Amoako-Attah I."/>
            <person name="Meinhardt L.W."/>
            <person name="Bailey B.A."/>
            <person name="Cohen S.P."/>
        </authorList>
    </citation>
    <scope>NUCLEOTIDE SEQUENCE [LARGE SCALE GENOMIC DNA]</scope>
    <source>
        <strain evidence="9 10">GH-19</strain>
    </source>
</reference>
<dbReference type="InterPro" id="IPR008221">
    <property type="entry name" value="Urease"/>
</dbReference>
<dbReference type="InterPro" id="IPR036463">
    <property type="entry name" value="Urease_gamma_sf"/>
</dbReference>
<dbReference type="EC" id="3.5.1.5" evidence="2 6"/>
<dbReference type="InterPro" id="IPR011059">
    <property type="entry name" value="Metal-dep_hydrolase_composite"/>
</dbReference>
<evidence type="ECO:0000256" key="7">
    <source>
        <dbReference type="PROSITE-ProRule" id="PRU00700"/>
    </source>
</evidence>
<comment type="catalytic activity">
    <reaction evidence="6">
        <text>urea + 2 H2O + H(+) = hydrogencarbonate + 2 NH4(+)</text>
        <dbReference type="Rhea" id="RHEA:20557"/>
        <dbReference type="ChEBI" id="CHEBI:15377"/>
        <dbReference type="ChEBI" id="CHEBI:15378"/>
        <dbReference type="ChEBI" id="CHEBI:16199"/>
        <dbReference type="ChEBI" id="CHEBI:17544"/>
        <dbReference type="ChEBI" id="CHEBI:28938"/>
        <dbReference type="EC" id="3.5.1.5"/>
    </reaction>
</comment>
<evidence type="ECO:0000313" key="9">
    <source>
        <dbReference type="EMBL" id="KAK7461928.1"/>
    </source>
</evidence>
<accession>A0ABR1JHZ9</accession>
<dbReference type="PROSITE" id="PS00145">
    <property type="entry name" value="UREASE_2"/>
    <property type="match status" value="1"/>
</dbReference>
<dbReference type="InterPro" id="IPR017950">
    <property type="entry name" value="Urease_AS"/>
</dbReference>
<dbReference type="Pfam" id="PF00699">
    <property type="entry name" value="Urease_beta"/>
    <property type="match status" value="1"/>
</dbReference>
<feature type="active site" description="Proton donor" evidence="7">
    <location>
        <position position="601"/>
    </location>
</feature>
<proteinExistence type="inferred from homology"/>
<dbReference type="InterPro" id="IPR036461">
    <property type="entry name" value="Urease_betasu_sf"/>
</dbReference>
<dbReference type="CDD" id="cd00407">
    <property type="entry name" value="Urease_beta"/>
    <property type="match status" value="1"/>
</dbReference>
<dbReference type="InterPro" id="IPR011612">
    <property type="entry name" value="Urease_alpha_N_dom"/>
</dbReference>
<comment type="pathway">
    <text evidence="1 6">Nitrogen metabolism; urea degradation; CO(2) and NH(3) from urea (urease route): step 1/1.</text>
</comment>
<organism evidence="9 10">
    <name type="scientific">Marasmiellus scandens</name>
    <dbReference type="NCBI Taxonomy" id="2682957"/>
    <lineage>
        <taxon>Eukaryota</taxon>
        <taxon>Fungi</taxon>
        <taxon>Dikarya</taxon>
        <taxon>Basidiomycota</taxon>
        <taxon>Agaricomycotina</taxon>
        <taxon>Agaricomycetes</taxon>
        <taxon>Agaricomycetidae</taxon>
        <taxon>Agaricales</taxon>
        <taxon>Marasmiineae</taxon>
        <taxon>Omphalotaceae</taxon>
        <taxon>Marasmiellus</taxon>
    </lineage>
</organism>
<dbReference type="NCBIfam" id="NF009671">
    <property type="entry name" value="PRK13192.1"/>
    <property type="match status" value="1"/>
</dbReference>
<dbReference type="InterPro" id="IPR017951">
    <property type="entry name" value="Urease_asu_c"/>
</dbReference>
<evidence type="ECO:0000259" key="8">
    <source>
        <dbReference type="PROSITE" id="PS51368"/>
    </source>
</evidence>
<evidence type="ECO:0000256" key="5">
    <source>
        <dbReference type="ARBA" id="ARBA00022801"/>
    </source>
</evidence>
<name>A0ABR1JHZ9_9AGAR</name>
<evidence type="ECO:0000256" key="6">
    <source>
        <dbReference type="PIRNR" id="PIRNR001222"/>
    </source>
</evidence>
<dbReference type="Pfam" id="PF00547">
    <property type="entry name" value="Urease_gamma"/>
    <property type="match status" value="1"/>
</dbReference>
<dbReference type="SUPFAM" id="SSF54111">
    <property type="entry name" value="Urease, gamma-subunit"/>
    <property type="match status" value="1"/>
</dbReference>
<feature type="binding site" evidence="7">
    <location>
        <position position="500"/>
    </location>
    <ligand>
        <name>substrate</name>
    </ligand>
</feature>
<feature type="domain" description="Urease" evidence="8">
    <location>
        <begin position="410"/>
        <end position="850"/>
    </location>
</feature>
<evidence type="ECO:0000313" key="10">
    <source>
        <dbReference type="Proteomes" id="UP001498398"/>
    </source>
</evidence>
<dbReference type="Proteomes" id="UP001498398">
    <property type="component" value="Unassembled WGS sequence"/>
</dbReference>
<dbReference type="SUPFAM" id="SSF51338">
    <property type="entry name" value="Composite domain of metallo-dependent hydrolases"/>
    <property type="match status" value="1"/>
</dbReference>
<dbReference type="InterPro" id="IPR029754">
    <property type="entry name" value="Urease_Ni-bd"/>
</dbReference>
<evidence type="ECO:0000256" key="3">
    <source>
        <dbReference type="ARBA" id="ARBA00022596"/>
    </source>
</evidence>
<keyword evidence="10" id="KW-1185">Reference proteome</keyword>
<dbReference type="SUPFAM" id="SSF51278">
    <property type="entry name" value="Urease, beta-subunit"/>
    <property type="match status" value="1"/>
</dbReference>
<dbReference type="EMBL" id="JBANRG010000012">
    <property type="protein sequence ID" value="KAK7461928.1"/>
    <property type="molecule type" value="Genomic_DNA"/>
</dbReference>
<dbReference type="PIRSF" id="PIRSF001222">
    <property type="entry name" value="Urease"/>
    <property type="match status" value="1"/>
</dbReference>
<comment type="caution">
    <text evidence="9">The sequence shown here is derived from an EMBL/GenBank/DDBJ whole genome shotgun (WGS) entry which is preliminary data.</text>
</comment>
<dbReference type="GO" id="GO:0009039">
    <property type="term" value="F:urease activity"/>
    <property type="evidence" value="ECO:0007669"/>
    <property type="project" value="UniProtKB-EC"/>
</dbReference>
<dbReference type="NCBIfam" id="TIGR01792">
    <property type="entry name" value="urease_alph"/>
    <property type="match status" value="1"/>
</dbReference>
<dbReference type="CDD" id="cd00375">
    <property type="entry name" value="Urease_alpha"/>
    <property type="match status" value="1"/>
</dbReference>
<dbReference type="PANTHER" id="PTHR33569">
    <property type="entry name" value="UREASE"/>
    <property type="match status" value="1"/>
</dbReference>
<dbReference type="CDD" id="cd00390">
    <property type="entry name" value="Urease_gamma"/>
    <property type="match status" value="1"/>
</dbReference>
<keyword evidence="5 6" id="KW-0378">Hydrolase</keyword>
<dbReference type="InterPro" id="IPR002026">
    <property type="entry name" value="Urease_gamma/gamma-beta_su"/>
</dbReference>
<dbReference type="NCBIfam" id="TIGR00192">
    <property type="entry name" value="urease_beta"/>
    <property type="match status" value="1"/>
</dbReference>
<dbReference type="InterPro" id="IPR050069">
    <property type="entry name" value="Urease_subunit"/>
</dbReference>
<dbReference type="Pfam" id="PF01979">
    <property type="entry name" value="Amidohydro_1"/>
    <property type="match status" value="1"/>
</dbReference>
<gene>
    <name evidence="9" type="primary">URE1</name>
    <name evidence="9" type="ORF">VKT23_008359</name>
</gene>
<dbReference type="Pfam" id="PF00449">
    <property type="entry name" value="Urease_alpha"/>
    <property type="match status" value="1"/>
</dbReference>
<protein>
    <recommendedName>
        <fullName evidence="2 6">Urease</fullName>
        <ecNumber evidence="2 6">3.5.1.5</ecNumber>
    </recommendedName>
    <alternativeName>
        <fullName evidence="6">Urea amidohydrolase</fullName>
    </alternativeName>
</protein>
<dbReference type="HAMAP" id="MF_01953">
    <property type="entry name" value="Urease_alpha"/>
    <property type="match status" value="1"/>
</dbReference>
<evidence type="ECO:0000256" key="1">
    <source>
        <dbReference type="ARBA" id="ARBA00004897"/>
    </source>
</evidence>
<dbReference type="Gene3D" id="2.30.40.10">
    <property type="entry name" value="Urease, subunit C, domain 1"/>
    <property type="match status" value="1"/>
</dbReference>
<dbReference type="Gene3D" id="3.30.280.10">
    <property type="entry name" value="Urease, gamma-like subunit"/>
    <property type="match status" value="1"/>
</dbReference>
<dbReference type="NCBIfam" id="NF009686">
    <property type="entry name" value="PRK13207.1"/>
    <property type="match status" value="1"/>
</dbReference>
<keyword evidence="4 6" id="KW-0479">Metal-binding</keyword>
<dbReference type="InterPro" id="IPR005848">
    <property type="entry name" value="Urease_asu"/>
</dbReference>
<dbReference type="PANTHER" id="PTHR33569:SF1">
    <property type="entry name" value="UREASE"/>
    <property type="match status" value="1"/>
</dbReference>
<dbReference type="Gene3D" id="2.10.150.10">
    <property type="entry name" value="Urease, beta subunit"/>
    <property type="match status" value="1"/>
</dbReference>
<dbReference type="NCBIfam" id="TIGR00193">
    <property type="entry name" value="urease_gam"/>
    <property type="match status" value="1"/>
</dbReference>